<keyword evidence="2" id="KW-1185">Reference proteome</keyword>
<organism evidence="1 2">
    <name type="scientific">Pontibacillus salicampi</name>
    <dbReference type="NCBI Taxonomy" id="1449801"/>
    <lineage>
        <taxon>Bacteria</taxon>
        <taxon>Bacillati</taxon>
        <taxon>Bacillota</taxon>
        <taxon>Bacilli</taxon>
        <taxon>Bacillales</taxon>
        <taxon>Bacillaceae</taxon>
        <taxon>Pontibacillus</taxon>
    </lineage>
</organism>
<name>A0ABV6LRQ7_9BACI</name>
<proteinExistence type="predicted"/>
<evidence type="ECO:0000313" key="1">
    <source>
        <dbReference type="EMBL" id="MFC0524954.1"/>
    </source>
</evidence>
<dbReference type="RefSeq" id="WP_377349557.1">
    <property type="nucleotide sequence ID" value="NZ_JBHLTP010000012.1"/>
</dbReference>
<sequence>MLWVITQNENSLINVKEVSVKGKYIQGVIGRSFFTEWSRTLGKYESSERATEILNEIYIKIREGNSSFTTFKMPEK</sequence>
<gene>
    <name evidence="1" type="ORF">ACFFGV_15350</name>
</gene>
<evidence type="ECO:0000313" key="2">
    <source>
        <dbReference type="Proteomes" id="UP001589836"/>
    </source>
</evidence>
<dbReference type="EMBL" id="JBHLTP010000012">
    <property type="protein sequence ID" value="MFC0524954.1"/>
    <property type="molecule type" value="Genomic_DNA"/>
</dbReference>
<comment type="caution">
    <text evidence="1">The sequence shown here is derived from an EMBL/GenBank/DDBJ whole genome shotgun (WGS) entry which is preliminary data.</text>
</comment>
<protein>
    <recommendedName>
        <fullName evidence="3">DUF3870 domain-containing protein</fullName>
    </recommendedName>
</protein>
<evidence type="ECO:0008006" key="3">
    <source>
        <dbReference type="Google" id="ProtNLM"/>
    </source>
</evidence>
<dbReference type="Proteomes" id="UP001589836">
    <property type="component" value="Unassembled WGS sequence"/>
</dbReference>
<accession>A0ABV6LRQ7</accession>
<reference evidence="1 2" key="1">
    <citation type="submission" date="2024-09" db="EMBL/GenBank/DDBJ databases">
        <authorList>
            <person name="Sun Q."/>
            <person name="Mori K."/>
        </authorList>
    </citation>
    <scope>NUCLEOTIDE SEQUENCE [LARGE SCALE GENOMIC DNA]</scope>
    <source>
        <strain evidence="1 2">NCAIM B.02529</strain>
    </source>
</reference>